<dbReference type="InterPro" id="IPR023393">
    <property type="entry name" value="START-like_dom_sf"/>
</dbReference>
<proteinExistence type="predicted"/>
<organism evidence="1 2">
    <name type="scientific">Streptomyces parvus</name>
    <dbReference type="NCBI Taxonomy" id="66428"/>
    <lineage>
        <taxon>Bacteria</taxon>
        <taxon>Bacillati</taxon>
        <taxon>Actinomycetota</taxon>
        <taxon>Actinomycetes</taxon>
        <taxon>Kitasatosporales</taxon>
        <taxon>Streptomycetaceae</taxon>
        <taxon>Streptomyces</taxon>
    </lineage>
</organism>
<dbReference type="Proteomes" id="UP000323242">
    <property type="component" value="Unassembled WGS sequence"/>
</dbReference>
<protein>
    <submittedName>
        <fullName evidence="1">SRPBCC family protein</fullName>
    </submittedName>
</protein>
<comment type="caution">
    <text evidence="1">The sequence shown here is derived from an EMBL/GenBank/DDBJ whole genome shotgun (WGS) entry which is preliminary data.</text>
</comment>
<sequence>MRRTVRVSGAASVATVWRRYAQTSAWSTWAPQIRSVEAEAELREGMRGYVVPVLGPRVAFVVEAVDNRSHSWRWRVRVGPVRIRLWHTVRACTRTGTEAELHIEGAALIVMAYAPLARCALLRLVAD</sequence>
<name>A0A5D4JG74_9ACTN</name>
<reference evidence="1 2" key="1">
    <citation type="submission" date="2019-08" db="EMBL/GenBank/DDBJ databases">
        <title>Draft genome for granaticin producer strain Streptomyces parvus C05.</title>
        <authorList>
            <person name="Gonzalez-Pimentel J.L."/>
        </authorList>
    </citation>
    <scope>NUCLEOTIDE SEQUENCE [LARGE SCALE GENOMIC DNA]</scope>
    <source>
        <strain evidence="1 2">C05</strain>
    </source>
</reference>
<dbReference type="RefSeq" id="WP_148903137.1">
    <property type="nucleotide sequence ID" value="NZ_VSZQ01000091.1"/>
</dbReference>
<dbReference type="EMBL" id="VSZQ01000091">
    <property type="protein sequence ID" value="TYR63190.1"/>
    <property type="molecule type" value="Genomic_DNA"/>
</dbReference>
<dbReference type="Gene3D" id="3.30.530.20">
    <property type="match status" value="1"/>
</dbReference>
<accession>A0A5D4JG74</accession>
<evidence type="ECO:0000313" key="1">
    <source>
        <dbReference type="EMBL" id="TYR63190.1"/>
    </source>
</evidence>
<dbReference type="SUPFAM" id="SSF55961">
    <property type="entry name" value="Bet v1-like"/>
    <property type="match status" value="1"/>
</dbReference>
<gene>
    <name evidence="1" type="ORF">FY004_18000</name>
</gene>
<dbReference type="AlphaFoldDB" id="A0A5D4JG74"/>
<dbReference type="InterPro" id="IPR019587">
    <property type="entry name" value="Polyketide_cyclase/dehydratase"/>
</dbReference>
<dbReference type="Pfam" id="PF10604">
    <property type="entry name" value="Polyketide_cyc2"/>
    <property type="match status" value="1"/>
</dbReference>
<keyword evidence="2" id="KW-1185">Reference proteome</keyword>
<evidence type="ECO:0000313" key="2">
    <source>
        <dbReference type="Proteomes" id="UP000323242"/>
    </source>
</evidence>